<dbReference type="PANTHER" id="PTHR21139:SF42">
    <property type="entry name" value="TRIOSEPHOSPHATE ISOMERASE"/>
    <property type="match status" value="1"/>
</dbReference>
<dbReference type="GO" id="GO:0006096">
    <property type="term" value="P:glycolytic process"/>
    <property type="evidence" value="ECO:0007669"/>
    <property type="project" value="UniProtKB-UniPathway"/>
</dbReference>
<comment type="catalytic activity">
    <reaction evidence="3">
        <text>D-glyceraldehyde 3-phosphate = dihydroxyacetone phosphate</text>
        <dbReference type="Rhea" id="RHEA:18585"/>
        <dbReference type="ChEBI" id="CHEBI:57642"/>
        <dbReference type="ChEBI" id="CHEBI:59776"/>
        <dbReference type="EC" id="5.3.1.1"/>
    </reaction>
</comment>
<dbReference type="InterPro" id="IPR013785">
    <property type="entry name" value="Aldolase_TIM"/>
</dbReference>
<dbReference type="STRING" id="29554.MCAN360_0388"/>
<dbReference type="HOGENOM" id="CLU_024251_2_3_14"/>
<dbReference type="GO" id="GO:0004807">
    <property type="term" value="F:triose-phosphate isomerase activity"/>
    <property type="evidence" value="ECO:0007669"/>
    <property type="project" value="UniProtKB-EC"/>
</dbReference>
<gene>
    <name evidence="4" type="primary">tpiA</name>
    <name evidence="4" type="ORF">MCAN360_0388</name>
</gene>
<comment type="similarity">
    <text evidence="1 3">Belongs to the triosephosphate isomerase family.</text>
</comment>
<organism evidence="4 5">
    <name type="scientific">Metamycoplasma canadense</name>
    <dbReference type="NCBI Taxonomy" id="29554"/>
    <lineage>
        <taxon>Bacteria</taxon>
        <taxon>Bacillati</taxon>
        <taxon>Mycoplasmatota</taxon>
        <taxon>Mycoplasmoidales</taxon>
        <taxon>Metamycoplasmataceae</taxon>
        <taxon>Metamycoplasma</taxon>
    </lineage>
</organism>
<comment type="subunit">
    <text evidence="3">Homodimer.</text>
</comment>
<comment type="subcellular location">
    <subcellularLocation>
        <location evidence="3">Cytoplasm</location>
    </subcellularLocation>
</comment>
<keyword evidence="3" id="KW-0963">Cytoplasm</keyword>
<dbReference type="InterPro" id="IPR035990">
    <property type="entry name" value="TIM_sf"/>
</dbReference>
<dbReference type="EMBL" id="AP014631">
    <property type="protein sequence ID" value="BAP39557.1"/>
    <property type="molecule type" value="Genomic_DNA"/>
</dbReference>
<evidence type="ECO:0000256" key="1">
    <source>
        <dbReference type="ARBA" id="ARBA00007422"/>
    </source>
</evidence>
<dbReference type="GO" id="GO:0005829">
    <property type="term" value="C:cytosol"/>
    <property type="evidence" value="ECO:0007669"/>
    <property type="project" value="TreeGrafter"/>
</dbReference>
<dbReference type="OrthoDB" id="9809429at2"/>
<dbReference type="CDD" id="cd00311">
    <property type="entry name" value="TIM"/>
    <property type="match status" value="1"/>
</dbReference>
<dbReference type="SUPFAM" id="SSF51351">
    <property type="entry name" value="Triosephosphate isomerase (TIM)"/>
    <property type="match status" value="1"/>
</dbReference>
<evidence type="ECO:0000256" key="2">
    <source>
        <dbReference type="ARBA" id="ARBA00023235"/>
    </source>
</evidence>
<dbReference type="PROSITE" id="PS51440">
    <property type="entry name" value="TIM_2"/>
    <property type="match status" value="1"/>
</dbReference>
<dbReference type="InterPro" id="IPR000652">
    <property type="entry name" value="Triosephosphate_isomerase"/>
</dbReference>
<accession>A0A077L6G0</accession>
<dbReference type="RefSeq" id="WP_045433719.1">
    <property type="nucleotide sequence ID" value="NZ_AP014631.1"/>
</dbReference>
<keyword evidence="2 3" id="KW-0413">Isomerase</keyword>
<dbReference type="GO" id="GO:0046166">
    <property type="term" value="P:glyceraldehyde-3-phosphate biosynthetic process"/>
    <property type="evidence" value="ECO:0007669"/>
    <property type="project" value="TreeGrafter"/>
</dbReference>
<dbReference type="PANTHER" id="PTHR21139">
    <property type="entry name" value="TRIOSEPHOSPHATE ISOMERASE"/>
    <property type="match status" value="1"/>
</dbReference>
<dbReference type="Gene3D" id="3.20.20.70">
    <property type="entry name" value="Aldolase class I"/>
    <property type="match status" value="1"/>
</dbReference>
<protein>
    <recommendedName>
        <fullName evidence="3">Triosephosphate isomerase</fullName>
        <ecNumber evidence="3">5.3.1.1</ecNumber>
    </recommendedName>
</protein>
<dbReference type="EC" id="5.3.1.1" evidence="3"/>
<reference evidence="5" key="1">
    <citation type="journal article" date="2014" name="Genome Announc.">
        <title>Complete Genome Sequence of Mycoplasma canadense Strain HAZ 360_1 from Bovine Mastitic Milk in Japan.</title>
        <authorList>
            <person name="Hata E."/>
        </authorList>
    </citation>
    <scope>NUCLEOTIDE SEQUENCE [LARGE SCALE GENOMIC DNA]</scope>
    <source>
        <strain evidence="5">HAZ360_1</strain>
    </source>
</reference>
<dbReference type="Proteomes" id="UP000031641">
    <property type="component" value="Chromosome"/>
</dbReference>
<keyword evidence="5" id="KW-1185">Reference proteome</keyword>
<dbReference type="GO" id="GO:0006094">
    <property type="term" value="P:gluconeogenesis"/>
    <property type="evidence" value="ECO:0007669"/>
    <property type="project" value="UniProtKB-UniPathway"/>
</dbReference>
<dbReference type="UniPathway" id="UPA00109">
    <property type="reaction ID" value="UER00189"/>
</dbReference>
<proteinExistence type="inferred from homology"/>
<evidence type="ECO:0000256" key="3">
    <source>
        <dbReference type="RuleBase" id="RU363013"/>
    </source>
</evidence>
<comment type="pathway">
    <text evidence="3">Carbohydrate degradation; glycolysis; D-glyceraldehyde 3-phosphate from glycerone phosphate: step 1/1.</text>
</comment>
<name>A0A077L6G0_9BACT</name>
<keyword evidence="3" id="KW-0312">Gluconeogenesis</keyword>
<dbReference type="UniPathway" id="UPA00138"/>
<dbReference type="GO" id="GO:0019563">
    <property type="term" value="P:glycerol catabolic process"/>
    <property type="evidence" value="ECO:0007669"/>
    <property type="project" value="TreeGrafter"/>
</dbReference>
<evidence type="ECO:0000313" key="4">
    <source>
        <dbReference type="EMBL" id="BAP39557.1"/>
    </source>
</evidence>
<keyword evidence="3" id="KW-0324">Glycolysis</keyword>
<sequence length="243" mass="27603">MKFLIGNFKMNKTFLETDEYVKKISKLINTFNDELKNIKIGIAPSFDSVYLSYLNPNRNFLFGMQNIFHELNGAYTGEISLNVAKEAKVDFILLGHSERRNLFNETDELINKKIISLQKNNIKSILCIGESIDEFENNLTFDVLKSQINNALKNVKSYDNILISYEPVYCIGNGNIPKINHIQKVIDFIYTIVPNKVPILYGGSVCCDNIKDLKKVSNLSGFLVGKASLNPDDFVNLAKLFNK</sequence>
<dbReference type="KEGG" id="mcan:MCAN360_0388"/>
<comment type="pathway">
    <text evidence="3">Carbohydrate biosynthesis; gluconeogenesis.</text>
</comment>
<dbReference type="Pfam" id="PF00121">
    <property type="entry name" value="TIM"/>
    <property type="match status" value="1"/>
</dbReference>
<evidence type="ECO:0000313" key="5">
    <source>
        <dbReference type="Proteomes" id="UP000031641"/>
    </source>
</evidence>
<dbReference type="AlphaFoldDB" id="A0A077L6G0"/>